<evidence type="ECO:0000313" key="13">
    <source>
        <dbReference type="EMBL" id="KAF5840782.1"/>
    </source>
</evidence>
<keyword evidence="6" id="KW-0378">Hydrolase</keyword>
<dbReference type="InterPro" id="IPR038438">
    <property type="entry name" value="PepN_Ig-like_sf"/>
</dbReference>
<keyword evidence="7" id="KW-0862">Zinc</keyword>
<dbReference type="SUPFAM" id="SSF63737">
    <property type="entry name" value="Leukotriene A4 hydrolase N-terminal domain"/>
    <property type="match status" value="1"/>
</dbReference>
<gene>
    <name evidence="13" type="ORF">DUNSADRAFT_15492</name>
</gene>
<dbReference type="InterPro" id="IPR042097">
    <property type="entry name" value="Aminopeptidase_N-like_N_sf"/>
</dbReference>
<dbReference type="InterPro" id="IPR014782">
    <property type="entry name" value="Peptidase_M1_dom"/>
</dbReference>
<dbReference type="EMBL" id="MU069503">
    <property type="protein sequence ID" value="KAF5840782.1"/>
    <property type="molecule type" value="Genomic_DNA"/>
</dbReference>
<dbReference type="InterPro" id="IPR045357">
    <property type="entry name" value="Aminopeptidase_N-like_N"/>
</dbReference>
<name>A0ABQ7H1S2_DUNSA</name>
<keyword evidence="8" id="KW-0482">Metalloprotease</keyword>
<comment type="caution">
    <text evidence="13">The sequence shown here is derived from an EMBL/GenBank/DDBJ whole genome shotgun (WGS) entry which is preliminary data.</text>
</comment>
<evidence type="ECO:0000259" key="9">
    <source>
        <dbReference type="Pfam" id="PF01433"/>
    </source>
</evidence>
<dbReference type="Proteomes" id="UP000815325">
    <property type="component" value="Unassembled WGS sequence"/>
</dbReference>
<keyword evidence="3" id="KW-0031">Aminopeptidase</keyword>
<dbReference type="Pfam" id="PF01433">
    <property type="entry name" value="Peptidase_M1"/>
    <property type="match status" value="1"/>
</dbReference>
<dbReference type="CDD" id="cd09600">
    <property type="entry name" value="M1_APN"/>
    <property type="match status" value="1"/>
</dbReference>
<sequence length="996" mass="109974">MILRGLRAGLLSARLTRGHGAAMHHQVAAPAGLLSLRGGGSPSTSKFGAPARASPEISLRATTGMSAAEVKPGNEVEVTEVQQEETKLPVHDPATKFRKDYKPTPFSVENVNLNFILNEDVTHVHSILSLKPNYQGSTPPPLKLDGRKDVKLLSLKVNGSDVNPSEYNVTEKDLTLAKLPPGPVTLNIVTEIKPQENSSLEGLYKSSGNFCTQCEAEGFRGITYFLDRPDVMATYQVRVEADKANYPVLLSNGNLKSQGDLEGGRHFALWEDPFPKPCYLFALVAGKLSMKERTFRTMSGKDVALRIFVQENNLGKVDHALESLVKAMKWDEETFGLEYDLNLFNIVAVDDFNMGAMENKSLNIFNSRLVLASPETATDLDYSRIEGVVGHEYFHNYTGNRVTCRDWFQLTLKEGLTVFRDQEFTSDLNSRPVKRIEDVMGLRVAQFPEDAGPMAHPIRPDSYIKMDNFYTMTVYEKGAEVVRLYNTLLGKEGFRKGMDLYFKRHDGHAVTCDDFLAAMADANNVDLSQLGKWYGQAGTPRLNVSTQYDAASQRYTLRMKQHTPPTPGQPNKEPLLIPVAVGLVGPDGKDIPLHLRAAPEANGTANGNTAQPTTVVLRLTEAEQEFVFEHVPAEPVPSILRGFSAPVRMTVEGQTDEHLQFLLANDSDEFNRWEAGQRLSRKLLLQLYDAASAAKVSSADKKALQSTLAGAGGVPDSLVKAFRAVLMEKGLDGSFKAMATTLPSGTELVDEIPEADPTLIYEVRNYVLRELAARLRPDLETILKETDSAPGDAYVFNAKECARRTLKQKAINMLSTLEEPSIVDMILQRFREATNMTDQVGALGALVEVPGEARSTALSEFFEKWKSEPLVILKWLGLQAMSNAPGNLALVRSLVDHPAFNINNPNNCYSLFLAFARSPVNFHAADGSGYAFMGDSVLRVDKINHQVAARMVSAFTQFRQYDKQRQGLMRAQLERIVATNGLSENVFEICTKSLAA</sequence>
<dbReference type="Pfam" id="PF17900">
    <property type="entry name" value="Peptidase_M1_N"/>
    <property type="match status" value="1"/>
</dbReference>
<dbReference type="Gene3D" id="2.60.40.1730">
    <property type="entry name" value="tricorn interacting facor f3 domain"/>
    <property type="match status" value="1"/>
</dbReference>
<dbReference type="NCBIfam" id="TIGR02414">
    <property type="entry name" value="pepN_proteo"/>
    <property type="match status" value="1"/>
</dbReference>
<dbReference type="Gene3D" id="1.10.390.10">
    <property type="entry name" value="Neutral Protease Domain 2"/>
    <property type="match status" value="1"/>
</dbReference>
<evidence type="ECO:0000313" key="14">
    <source>
        <dbReference type="Proteomes" id="UP000815325"/>
    </source>
</evidence>
<protein>
    <recommendedName>
        <fullName evidence="15">Aminopeptidase N</fullName>
    </recommendedName>
</protein>
<dbReference type="InterPro" id="IPR024601">
    <property type="entry name" value="Peptidase_M1_pepN_C"/>
</dbReference>
<evidence type="ECO:0000256" key="1">
    <source>
        <dbReference type="ARBA" id="ARBA00001947"/>
    </source>
</evidence>
<evidence type="ECO:0000256" key="7">
    <source>
        <dbReference type="ARBA" id="ARBA00022833"/>
    </source>
</evidence>
<evidence type="ECO:0000256" key="5">
    <source>
        <dbReference type="ARBA" id="ARBA00022723"/>
    </source>
</evidence>
<dbReference type="InterPro" id="IPR027268">
    <property type="entry name" value="Peptidase_M4/M1_CTD_sf"/>
</dbReference>
<organism evidence="13 14">
    <name type="scientific">Dunaliella salina</name>
    <name type="common">Green alga</name>
    <name type="synonym">Protococcus salinus</name>
    <dbReference type="NCBI Taxonomy" id="3046"/>
    <lineage>
        <taxon>Eukaryota</taxon>
        <taxon>Viridiplantae</taxon>
        <taxon>Chlorophyta</taxon>
        <taxon>core chlorophytes</taxon>
        <taxon>Chlorophyceae</taxon>
        <taxon>CS clade</taxon>
        <taxon>Chlamydomonadales</taxon>
        <taxon>Dunaliellaceae</taxon>
        <taxon>Dunaliella</taxon>
    </lineage>
</organism>
<dbReference type="Gene3D" id="2.60.40.1840">
    <property type="match status" value="1"/>
</dbReference>
<feature type="domain" description="Peptidase M1 membrane alanine aminopeptidase" evidence="9">
    <location>
        <begin position="320"/>
        <end position="530"/>
    </location>
</feature>
<evidence type="ECO:0000259" key="10">
    <source>
        <dbReference type="Pfam" id="PF11940"/>
    </source>
</evidence>
<dbReference type="PRINTS" id="PR00756">
    <property type="entry name" value="ALADIPTASE"/>
</dbReference>
<dbReference type="PANTHER" id="PTHR46322:SF1">
    <property type="entry name" value="PUROMYCIN-SENSITIVE AMINOPEPTIDASE"/>
    <property type="match status" value="1"/>
</dbReference>
<reference evidence="13" key="1">
    <citation type="submission" date="2017-08" db="EMBL/GenBank/DDBJ databases">
        <authorList>
            <person name="Polle J.E."/>
            <person name="Barry K."/>
            <person name="Cushman J."/>
            <person name="Schmutz J."/>
            <person name="Tran D."/>
            <person name="Hathwaick L.T."/>
            <person name="Yim W.C."/>
            <person name="Jenkins J."/>
            <person name="Mckie-Krisberg Z.M."/>
            <person name="Prochnik S."/>
            <person name="Lindquist E."/>
            <person name="Dockter R.B."/>
            <person name="Adam C."/>
            <person name="Molina H."/>
            <person name="Bunkerborg J."/>
            <person name="Jin E."/>
            <person name="Buchheim M."/>
            <person name="Magnuson J."/>
        </authorList>
    </citation>
    <scope>NUCLEOTIDE SEQUENCE</scope>
    <source>
        <strain evidence="13">CCAP 19/18</strain>
    </source>
</reference>
<evidence type="ECO:0000256" key="6">
    <source>
        <dbReference type="ARBA" id="ARBA00022801"/>
    </source>
</evidence>
<keyword evidence="14" id="KW-1185">Reference proteome</keyword>
<evidence type="ECO:0000256" key="8">
    <source>
        <dbReference type="ARBA" id="ARBA00023049"/>
    </source>
</evidence>
<keyword evidence="4" id="KW-0645">Protease</keyword>
<dbReference type="Gene3D" id="1.25.50.10">
    <property type="entry name" value="Peptidase M1, alanyl aminopeptidase, C-terminal domain"/>
    <property type="match status" value="1"/>
</dbReference>
<proteinExistence type="inferred from homology"/>
<dbReference type="InterPro" id="IPR001930">
    <property type="entry name" value="Peptidase_M1"/>
</dbReference>
<evidence type="ECO:0000256" key="4">
    <source>
        <dbReference type="ARBA" id="ARBA00022670"/>
    </source>
</evidence>
<dbReference type="Pfam" id="PF11940">
    <property type="entry name" value="DUF3458"/>
    <property type="match status" value="1"/>
</dbReference>
<dbReference type="Gene3D" id="3.30.2010.30">
    <property type="match status" value="1"/>
</dbReference>
<dbReference type="Pfam" id="PF17432">
    <property type="entry name" value="DUF3458_C"/>
    <property type="match status" value="1"/>
</dbReference>
<evidence type="ECO:0000259" key="12">
    <source>
        <dbReference type="Pfam" id="PF17900"/>
    </source>
</evidence>
<evidence type="ECO:0000256" key="2">
    <source>
        <dbReference type="ARBA" id="ARBA00010136"/>
    </source>
</evidence>
<dbReference type="SUPFAM" id="SSF55486">
    <property type="entry name" value="Metalloproteases ('zincins'), catalytic domain"/>
    <property type="match status" value="1"/>
</dbReference>
<dbReference type="InterPro" id="IPR035414">
    <property type="entry name" value="Peptidase_M1_pepN_Ig-like"/>
</dbReference>
<evidence type="ECO:0000256" key="3">
    <source>
        <dbReference type="ARBA" id="ARBA00022438"/>
    </source>
</evidence>
<evidence type="ECO:0008006" key="15">
    <source>
        <dbReference type="Google" id="ProtNLM"/>
    </source>
</evidence>
<feature type="domain" description="Peptidase M1 alanyl aminopeptidase C-terminal" evidence="11">
    <location>
        <begin position="656"/>
        <end position="995"/>
    </location>
</feature>
<keyword evidence="5" id="KW-0479">Metal-binding</keyword>
<feature type="domain" description="Peptidase M1 alanyl aminopeptidase Ig-like fold" evidence="10">
    <location>
        <begin position="538"/>
        <end position="650"/>
    </location>
</feature>
<evidence type="ECO:0000259" key="11">
    <source>
        <dbReference type="Pfam" id="PF17432"/>
    </source>
</evidence>
<comment type="cofactor">
    <cofactor evidence="1">
        <name>Zn(2+)</name>
        <dbReference type="ChEBI" id="CHEBI:29105"/>
    </cofactor>
</comment>
<comment type="similarity">
    <text evidence="2">Belongs to the peptidase M1 family.</text>
</comment>
<dbReference type="InterPro" id="IPR012779">
    <property type="entry name" value="Peptidase_M1_pepN"/>
</dbReference>
<accession>A0ABQ7H1S2</accession>
<feature type="domain" description="Aminopeptidase N-like N-terminal" evidence="12">
    <location>
        <begin position="181"/>
        <end position="280"/>
    </location>
</feature>
<dbReference type="PANTHER" id="PTHR46322">
    <property type="entry name" value="PUROMYCIN-SENSITIVE AMINOPEPTIDASE"/>
    <property type="match status" value="1"/>
</dbReference>
<dbReference type="InterPro" id="IPR037144">
    <property type="entry name" value="Peptidase_M1_pepN_C_sf"/>
</dbReference>